<name>A0ABP5KDZ9_9MICC</name>
<evidence type="ECO:0000313" key="5">
    <source>
        <dbReference type="Proteomes" id="UP001500102"/>
    </source>
</evidence>
<comment type="caution">
    <text evidence="4">The sequence shown here is derived from an EMBL/GenBank/DDBJ whole genome shotgun (WGS) entry which is preliminary data.</text>
</comment>
<feature type="domain" description="N-acetyltransferase" evidence="3">
    <location>
        <begin position="189"/>
        <end position="340"/>
    </location>
</feature>
<proteinExistence type="predicted"/>
<gene>
    <name evidence="4" type="ORF">GCM10009825_12660</name>
</gene>
<dbReference type="CDD" id="cd04301">
    <property type="entry name" value="NAT_SF"/>
    <property type="match status" value="1"/>
</dbReference>
<accession>A0ABP5KDZ9</accession>
<evidence type="ECO:0000256" key="1">
    <source>
        <dbReference type="ARBA" id="ARBA00022679"/>
    </source>
</evidence>
<keyword evidence="2" id="KW-0012">Acyltransferase</keyword>
<organism evidence="4 5">
    <name type="scientific">Arthrobacter humicola</name>
    <dbReference type="NCBI Taxonomy" id="409291"/>
    <lineage>
        <taxon>Bacteria</taxon>
        <taxon>Bacillati</taxon>
        <taxon>Actinomycetota</taxon>
        <taxon>Actinomycetes</taxon>
        <taxon>Micrococcales</taxon>
        <taxon>Micrococcaceae</taxon>
        <taxon>Arthrobacter</taxon>
    </lineage>
</organism>
<reference evidence="5" key="1">
    <citation type="journal article" date="2019" name="Int. J. Syst. Evol. Microbiol.">
        <title>The Global Catalogue of Microorganisms (GCM) 10K type strain sequencing project: providing services to taxonomists for standard genome sequencing and annotation.</title>
        <authorList>
            <consortium name="The Broad Institute Genomics Platform"/>
            <consortium name="The Broad Institute Genome Sequencing Center for Infectious Disease"/>
            <person name="Wu L."/>
            <person name="Ma J."/>
        </authorList>
    </citation>
    <scope>NUCLEOTIDE SEQUENCE [LARGE SCALE GENOMIC DNA]</scope>
    <source>
        <strain evidence="5">JCM 15921</strain>
    </source>
</reference>
<keyword evidence="1" id="KW-0808">Transferase</keyword>
<dbReference type="PANTHER" id="PTHR43420">
    <property type="entry name" value="ACETYLTRANSFERASE"/>
    <property type="match status" value="1"/>
</dbReference>
<dbReference type="InterPro" id="IPR050680">
    <property type="entry name" value="YpeA/RimI_acetyltransf"/>
</dbReference>
<dbReference type="RefSeq" id="WP_344363417.1">
    <property type="nucleotide sequence ID" value="NZ_BAAAQB010000015.1"/>
</dbReference>
<dbReference type="Gene3D" id="3.40.630.30">
    <property type="match status" value="1"/>
</dbReference>
<dbReference type="Pfam" id="PF00583">
    <property type="entry name" value="Acetyltransf_1"/>
    <property type="match status" value="1"/>
</dbReference>
<dbReference type="SUPFAM" id="SSF55729">
    <property type="entry name" value="Acyl-CoA N-acyltransferases (Nat)"/>
    <property type="match status" value="1"/>
</dbReference>
<dbReference type="InterPro" id="IPR000182">
    <property type="entry name" value="GNAT_dom"/>
</dbReference>
<dbReference type="InterPro" id="IPR016181">
    <property type="entry name" value="Acyl_CoA_acyltransferase"/>
</dbReference>
<protein>
    <submittedName>
        <fullName evidence="4">GNAT family N-acetyltransferase</fullName>
    </submittedName>
</protein>
<dbReference type="EMBL" id="BAAAQB010000015">
    <property type="protein sequence ID" value="GAA2131171.1"/>
    <property type="molecule type" value="Genomic_DNA"/>
</dbReference>
<dbReference type="PROSITE" id="PS51186">
    <property type="entry name" value="GNAT"/>
    <property type="match status" value="2"/>
</dbReference>
<evidence type="ECO:0000256" key="2">
    <source>
        <dbReference type="ARBA" id="ARBA00023315"/>
    </source>
</evidence>
<evidence type="ECO:0000313" key="4">
    <source>
        <dbReference type="EMBL" id="GAA2131171.1"/>
    </source>
</evidence>
<dbReference type="Proteomes" id="UP001500102">
    <property type="component" value="Unassembled WGS sequence"/>
</dbReference>
<feature type="domain" description="N-acetyltransferase" evidence="3">
    <location>
        <begin position="15"/>
        <end position="187"/>
    </location>
</feature>
<sequence length="340" mass="37291">MNRQGDTLPPLDSRLVWRAAEQQDLDEWAGLIARTAAVEQPVWFERRADLEQILESKNNPVAANTILGFDAQGIARAYARVTKNRDGDKATGSGCVDPAWQGSGIGIGLLGWMEQRTRERFAEDAAAAGGVAEAGAVEPHPRLRLYMEEKHQHQAALFAGSGYSIVRYYNEMHRPLNQALPEGVLDPGLELVTFGPALHEPVRLAHNDAFRDHWGSEPRDEEGWGFVVNDPQARPDLSGVVLERSTGTVAGYQLATYDAEGALARGYREGYTELLGVRRDFRGRGIAQVLLADAMRRFAAAGMDVASLDVDSENPTGALALYIKMGYSAVNRSMAWDKDL</sequence>
<evidence type="ECO:0000259" key="3">
    <source>
        <dbReference type="PROSITE" id="PS51186"/>
    </source>
</evidence>
<dbReference type="PANTHER" id="PTHR43420:SF44">
    <property type="entry name" value="ACETYLTRANSFERASE YPEA"/>
    <property type="match status" value="1"/>
</dbReference>
<keyword evidence="5" id="KW-1185">Reference proteome</keyword>